<keyword evidence="2" id="KW-0288">FMN</keyword>
<dbReference type="EMBL" id="JAGSND010000012">
    <property type="protein sequence ID" value="MBR0599341.1"/>
    <property type="molecule type" value="Genomic_DNA"/>
</dbReference>
<proteinExistence type="predicted"/>
<keyword evidence="1" id="KW-0285">Flavoprotein</keyword>
<dbReference type="PANTHER" id="PTHR43278:SF2">
    <property type="entry name" value="IRON-SULFUR FLAVOPROTEIN"/>
    <property type="match status" value="1"/>
</dbReference>
<name>A0A8J7W5D0_9FIRM</name>
<evidence type="ECO:0000256" key="1">
    <source>
        <dbReference type="ARBA" id="ARBA00022630"/>
    </source>
</evidence>
<reference evidence="4" key="1">
    <citation type="submission" date="2021-04" db="EMBL/GenBank/DDBJ databases">
        <title>Sinoanaerobacter chloroacetimidivorans sp. nov., an obligate anaerobic bacterium isolated from anaerobic sludge.</title>
        <authorList>
            <person name="Bao Y."/>
        </authorList>
    </citation>
    <scope>NUCLEOTIDE SEQUENCE</scope>
    <source>
        <strain evidence="4">BAD-6</strain>
    </source>
</reference>
<dbReference type="RefSeq" id="WP_227019473.1">
    <property type="nucleotide sequence ID" value="NZ_JAGSND010000012.1"/>
</dbReference>
<organism evidence="4 5">
    <name type="scientific">Sinanaerobacter chloroacetimidivorans</name>
    <dbReference type="NCBI Taxonomy" id="2818044"/>
    <lineage>
        <taxon>Bacteria</taxon>
        <taxon>Bacillati</taxon>
        <taxon>Bacillota</taxon>
        <taxon>Clostridia</taxon>
        <taxon>Peptostreptococcales</taxon>
        <taxon>Anaerovoracaceae</taxon>
        <taxon>Sinanaerobacter</taxon>
    </lineage>
</organism>
<sequence>MKKITAFIGSARRKSTFQAIQEFERDLKQYGEIDFEYVFLSEYRLEFCQGCKVCFDKGEEFCPLKDDRNVLLEKLEHSDGVIFATPNYAFQVSARMKNFFDRFAYLLHRPRFFGKTFTAIVTQGIYGGNNILKYLEKMGENLGFHVTAGSCVSTLEPMNEQQQKKLKQKIRKSSEKFYKGLVRSTPPVPTFFRLMLFRMSRSSIQSLDESYFDYFYYKEKGWFESAYYYDISLRPVKEIAGCFFDLLGRKMGQHK</sequence>
<evidence type="ECO:0000313" key="4">
    <source>
        <dbReference type="EMBL" id="MBR0599341.1"/>
    </source>
</evidence>
<comment type="caution">
    <text evidence="4">The sequence shown here is derived from an EMBL/GenBank/DDBJ whole genome shotgun (WGS) entry which is preliminary data.</text>
</comment>
<dbReference type="InterPro" id="IPR029039">
    <property type="entry name" value="Flavoprotein-like_sf"/>
</dbReference>
<dbReference type="Proteomes" id="UP000675664">
    <property type="component" value="Unassembled WGS sequence"/>
</dbReference>
<feature type="domain" description="NADPH-dependent FMN reductase-like" evidence="3">
    <location>
        <begin position="3"/>
        <end position="150"/>
    </location>
</feature>
<reference evidence="4" key="2">
    <citation type="submission" date="2021-04" db="EMBL/GenBank/DDBJ databases">
        <authorList>
            <person name="Liu J."/>
        </authorList>
    </citation>
    <scope>NUCLEOTIDE SEQUENCE</scope>
    <source>
        <strain evidence="4">BAD-6</strain>
    </source>
</reference>
<dbReference type="InterPro" id="IPR005025">
    <property type="entry name" value="FMN_Rdtase-like_dom"/>
</dbReference>
<dbReference type="Gene3D" id="3.40.50.360">
    <property type="match status" value="1"/>
</dbReference>
<dbReference type="AlphaFoldDB" id="A0A8J7W5D0"/>
<dbReference type="SUPFAM" id="SSF52218">
    <property type="entry name" value="Flavoproteins"/>
    <property type="match status" value="1"/>
</dbReference>
<gene>
    <name evidence="4" type="ORF">KCX82_15750</name>
</gene>
<accession>A0A8J7W5D0</accession>
<dbReference type="PANTHER" id="PTHR43278">
    <property type="entry name" value="NAD(P)H-DEPENDENT FMN-CONTAINING OXIDOREDUCTASE YWQN-RELATED"/>
    <property type="match status" value="1"/>
</dbReference>
<evidence type="ECO:0000259" key="3">
    <source>
        <dbReference type="Pfam" id="PF03358"/>
    </source>
</evidence>
<evidence type="ECO:0000256" key="2">
    <source>
        <dbReference type="ARBA" id="ARBA00022643"/>
    </source>
</evidence>
<dbReference type="Pfam" id="PF03358">
    <property type="entry name" value="FMN_red"/>
    <property type="match status" value="1"/>
</dbReference>
<dbReference type="GO" id="GO:0016491">
    <property type="term" value="F:oxidoreductase activity"/>
    <property type="evidence" value="ECO:0007669"/>
    <property type="project" value="InterPro"/>
</dbReference>
<dbReference type="InterPro" id="IPR051796">
    <property type="entry name" value="ISF_SsuE-like"/>
</dbReference>
<protein>
    <submittedName>
        <fullName evidence="4">Flavodoxin family protein</fullName>
    </submittedName>
</protein>
<evidence type="ECO:0000313" key="5">
    <source>
        <dbReference type="Proteomes" id="UP000675664"/>
    </source>
</evidence>
<keyword evidence="5" id="KW-1185">Reference proteome</keyword>